<dbReference type="InterPro" id="IPR027443">
    <property type="entry name" value="IPNS-like_sf"/>
</dbReference>
<organism evidence="4 5">
    <name type="scientific">Colocasia esculenta</name>
    <name type="common">Wild taro</name>
    <name type="synonym">Arum esculentum</name>
    <dbReference type="NCBI Taxonomy" id="4460"/>
    <lineage>
        <taxon>Eukaryota</taxon>
        <taxon>Viridiplantae</taxon>
        <taxon>Streptophyta</taxon>
        <taxon>Embryophyta</taxon>
        <taxon>Tracheophyta</taxon>
        <taxon>Spermatophyta</taxon>
        <taxon>Magnoliopsida</taxon>
        <taxon>Liliopsida</taxon>
        <taxon>Araceae</taxon>
        <taxon>Aroideae</taxon>
        <taxon>Colocasieae</taxon>
        <taxon>Colocasia</taxon>
    </lineage>
</organism>
<dbReference type="InterPro" id="IPR044861">
    <property type="entry name" value="IPNS-like_FE2OG_OXY"/>
</dbReference>
<dbReference type="SUPFAM" id="SSF51197">
    <property type="entry name" value="Clavaminate synthase-like"/>
    <property type="match status" value="1"/>
</dbReference>
<accession>A0A843VSP4</accession>
<dbReference type="Pfam" id="PF03171">
    <property type="entry name" value="2OG-FeII_Oxy"/>
    <property type="match status" value="1"/>
</dbReference>
<dbReference type="PANTHER" id="PTHR47991">
    <property type="entry name" value="OXOGLUTARATE/IRON-DEPENDENT DIOXYGENASE"/>
    <property type="match status" value="1"/>
</dbReference>
<dbReference type="GO" id="GO:0046872">
    <property type="term" value="F:metal ion binding"/>
    <property type="evidence" value="ECO:0007669"/>
    <property type="project" value="UniProtKB-KW"/>
</dbReference>
<dbReference type="Proteomes" id="UP000652761">
    <property type="component" value="Unassembled WGS sequence"/>
</dbReference>
<protein>
    <recommendedName>
        <fullName evidence="3">Fe2OG dioxygenase domain-containing protein</fullName>
    </recommendedName>
</protein>
<dbReference type="OrthoDB" id="288590at2759"/>
<sequence>MFKPSLPSKEILHEYSTRVKTVVKLILRVMAESLNLEETDYFISQFGEKMGIYCRCCHYPSSSRPGPVFGLRPHSDNSVITIISQGGDVEGLELLKDDQWIKVPTNPDVLLIMVGDLMEIMSNGRFKSSVHRVVAHRERERISTILFYMLDPEKEIGPPEELLKEGSPRMYRDLKVKDYIDAHLKSYSEGKRGIDWAKA</sequence>
<evidence type="ECO:0000313" key="4">
    <source>
        <dbReference type="EMBL" id="MQL96034.1"/>
    </source>
</evidence>
<dbReference type="EMBL" id="NMUH01001868">
    <property type="protein sequence ID" value="MQL96034.1"/>
    <property type="molecule type" value="Genomic_DNA"/>
</dbReference>
<dbReference type="AlphaFoldDB" id="A0A843VSP4"/>
<name>A0A843VSP4_COLES</name>
<evidence type="ECO:0000313" key="5">
    <source>
        <dbReference type="Proteomes" id="UP000652761"/>
    </source>
</evidence>
<keyword evidence="5" id="KW-1185">Reference proteome</keyword>
<evidence type="ECO:0000259" key="3">
    <source>
        <dbReference type="PROSITE" id="PS51471"/>
    </source>
</evidence>
<comment type="caution">
    <text evidence="4">The sequence shown here is derived from an EMBL/GenBank/DDBJ whole genome shotgun (WGS) entry which is preliminary data.</text>
</comment>
<dbReference type="InterPro" id="IPR050295">
    <property type="entry name" value="Plant_2OG-oxidoreductases"/>
</dbReference>
<dbReference type="PROSITE" id="PS51471">
    <property type="entry name" value="FE2OG_OXY"/>
    <property type="match status" value="1"/>
</dbReference>
<gene>
    <name evidence="4" type="ORF">Taro_028701</name>
</gene>
<feature type="domain" description="Fe2OG dioxygenase" evidence="3">
    <location>
        <begin position="50"/>
        <end position="150"/>
    </location>
</feature>
<dbReference type="Gene3D" id="2.60.120.330">
    <property type="entry name" value="B-lactam Antibiotic, Isopenicillin N Synthase, Chain"/>
    <property type="match status" value="1"/>
</dbReference>
<dbReference type="InterPro" id="IPR005123">
    <property type="entry name" value="Oxoglu/Fe-dep_dioxygenase_dom"/>
</dbReference>
<evidence type="ECO:0000256" key="2">
    <source>
        <dbReference type="ARBA" id="ARBA00023004"/>
    </source>
</evidence>
<keyword evidence="2" id="KW-0408">Iron</keyword>
<evidence type="ECO:0000256" key="1">
    <source>
        <dbReference type="ARBA" id="ARBA00022723"/>
    </source>
</evidence>
<keyword evidence="1" id="KW-0479">Metal-binding</keyword>
<reference evidence="4" key="1">
    <citation type="submission" date="2017-07" db="EMBL/GenBank/DDBJ databases">
        <title>Taro Niue Genome Assembly and Annotation.</title>
        <authorList>
            <person name="Atibalentja N."/>
            <person name="Keating K."/>
            <person name="Fields C.J."/>
        </authorList>
    </citation>
    <scope>NUCLEOTIDE SEQUENCE</scope>
    <source>
        <strain evidence="4">Niue_2</strain>
        <tissue evidence="4">Leaf</tissue>
    </source>
</reference>
<proteinExistence type="predicted"/>